<dbReference type="AlphaFoldDB" id="A0A812UV98"/>
<dbReference type="EMBL" id="CAJNDS010002745">
    <property type="protein sequence ID" value="CAE7581712.1"/>
    <property type="molecule type" value="Genomic_DNA"/>
</dbReference>
<gene>
    <name evidence="1" type="ORF">SNAT2548_LOCUS33185</name>
</gene>
<sequence length="396" mass="44714">MCTAVPHKVLLQSDDIVPTILNHIADDLTTLFLEGLQHGDYKYHLALVGCKGDFEWHHEAAVFSRCYAHVGSKNDNEMCPFCLAGGPNYPFTDVGDSPAWATTLDASLPWSQTPPLNRVPFSTSRPASLYRCDPFHILKFGFFKDLAACILLELCWLGLFDFSVPGELKNITDRLQRAHALFRLWCLAEKKSPTIRKFSLSVLHRKRASRHPFLGGKGADSVLVLMFLGFYIRLRKPEISVPDTQRLLSAMLQTIDGGLTFTGMLQSHNIFMSAYCGRLMHQSGLRVLRGYTFLAARSIQQGTHLYALRPKLHYCHHLLIDLERQINGNQSHDGNQGHDGNQSPVLNPGLWNCESNEDWIGKVSRLSRKVSPRLISLRTIQRYLVAIRLTLKKHGL</sequence>
<reference evidence="1" key="1">
    <citation type="submission" date="2021-02" db="EMBL/GenBank/DDBJ databases">
        <authorList>
            <person name="Dougan E. K."/>
            <person name="Rhodes N."/>
            <person name="Thang M."/>
            <person name="Chan C."/>
        </authorList>
    </citation>
    <scope>NUCLEOTIDE SEQUENCE</scope>
</reference>
<comment type="caution">
    <text evidence="1">The sequence shown here is derived from an EMBL/GenBank/DDBJ whole genome shotgun (WGS) entry which is preliminary data.</text>
</comment>
<dbReference type="Proteomes" id="UP000604046">
    <property type="component" value="Unassembled WGS sequence"/>
</dbReference>
<keyword evidence="2" id="KW-1185">Reference proteome</keyword>
<name>A0A812UV98_9DINO</name>
<evidence type="ECO:0000313" key="1">
    <source>
        <dbReference type="EMBL" id="CAE7581712.1"/>
    </source>
</evidence>
<proteinExistence type="predicted"/>
<dbReference type="OrthoDB" id="410650at2759"/>
<organism evidence="1 2">
    <name type="scientific">Symbiodinium natans</name>
    <dbReference type="NCBI Taxonomy" id="878477"/>
    <lineage>
        <taxon>Eukaryota</taxon>
        <taxon>Sar</taxon>
        <taxon>Alveolata</taxon>
        <taxon>Dinophyceae</taxon>
        <taxon>Suessiales</taxon>
        <taxon>Symbiodiniaceae</taxon>
        <taxon>Symbiodinium</taxon>
    </lineage>
</organism>
<accession>A0A812UV98</accession>
<protein>
    <submittedName>
        <fullName evidence="1">Uncharacterized protein</fullName>
    </submittedName>
</protein>
<evidence type="ECO:0000313" key="2">
    <source>
        <dbReference type="Proteomes" id="UP000604046"/>
    </source>
</evidence>